<dbReference type="HAMAP" id="MF_00634">
    <property type="entry name" value="UPF0235"/>
    <property type="match status" value="1"/>
</dbReference>
<dbReference type="PANTHER" id="PTHR13420">
    <property type="entry name" value="UPF0235 PROTEIN C15ORF40"/>
    <property type="match status" value="1"/>
</dbReference>
<comment type="similarity">
    <text evidence="1">Belongs to the UPF0235 family.</text>
</comment>
<sequence length="107" mass="11074">MSHRLSSSPEVDKSVIKQGAKGAHVSVIVSPRASKSEVMGVYDGALKVRITAAPVDGAANEKLIITLARFFGAPKSSISILRGEASRKKTVCIEGISAAKALEVIGG</sequence>
<dbReference type="InterPro" id="IPR003746">
    <property type="entry name" value="DUF167"/>
</dbReference>
<dbReference type="Gene3D" id="3.30.1200.10">
    <property type="entry name" value="YggU-like"/>
    <property type="match status" value="1"/>
</dbReference>
<protein>
    <recommendedName>
        <fullName evidence="3">COG1872</fullName>
    </recommendedName>
</protein>
<dbReference type="PANTHER" id="PTHR13420:SF7">
    <property type="entry name" value="UPF0235 PROTEIN C15ORF40"/>
    <property type="match status" value="1"/>
</dbReference>
<dbReference type="SMART" id="SM01152">
    <property type="entry name" value="DUF167"/>
    <property type="match status" value="1"/>
</dbReference>
<reference evidence="2" key="1">
    <citation type="submission" date="2018-06" db="EMBL/GenBank/DDBJ databases">
        <authorList>
            <person name="Zhirakovskaya E."/>
        </authorList>
    </citation>
    <scope>NUCLEOTIDE SEQUENCE</scope>
</reference>
<dbReference type="EMBL" id="UOGA01000228">
    <property type="protein sequence ID" value="VAX22674.1"/>
    <property type="molecule type" value="Genomic_DNA"/>
</dbReference>
<evidence type="ECO:0000256" key="1">
    <source>
        <dbReference type="ARBA" id="ARBA00010364"/>
    </source>
</evidence>
<dbReference type="Pfam" id="PF02594">
    <property type="entry name" value="DUF167"/>
    <property type="match status" value="1"/>
</dbReference>
<name>A0A3B1CF48_9ZZZZ</name>
<organism evidence="2">
    <name type="scientific">hydrothermal vent metagenome</name>
    <dbReference type="NCBI Taxonomy" id="652676"/>
    <lineage>
        <taxon>unclassified sequences</taxon>
        <taxon>metagenomes</taxon>
        <taxon>ecological metagenomes</taxon>
    </lineage>
</organism>
<accession>A0A3B1CF48</accession>
<proteinExistence type="inferred from homology"/>
<evidence type="ECO:0008006" key="3">
    <source>
        <dbReference type="Google" id="ProtNLM"/>
    </source>
</evidence>
<evidence type="ECO:0000313" key="2">
    <source>
        <dbReference type="EMBL" id="VAX22674.1"/>
    </source>
</evidence>
<dbReference type="InterPro" id="IPR036591">
    <property type="entry name" value="YggU-like_sf"/>
</dbReference>
<gene>
    <name evidence="2" type="ORF">MNBD_NITROSPINAE04-1373</name>
</gene>
<dbReference type="SUPFAM" id="SSF69786">
    <property type="entry name" value="YggU-like"/>
    <property type="match status" value="1"/>
</dbReference>
<dbReference type="NCBIfam" id="TIGR00251">
    <property type="entry name" value="DUF167 family protein"/>
    <property type="match status" value="1"/>
</dbReference>
<dbReference type="GO" id="GO:0005737">
    <property type="term" value="C:cytoplasm"/>
    <property type="evidence" value="ECO:0007669"/>
    <property type="project" value="TreeGrafter"/>
</dbReference>
<dbReference type="AlphaFoldDB" id="A0A3B1CF48"/>